<dbReference type="InterPro" id="IPR000683">
    <property type="entry name" value="Gfo/Idh/MocA-like_OxRdtase_N"/>
</dbReference>
<dbReference type="Pfam" id="PF21378">
    <property type="entry name" value="YceM-like_C"/>
    <property type="match status" value="1"/>
</dbReference>
<evidence type="ECO:0000313" key="3">
    <source>
        <dbReference type="EMBL" id="GAA0592200.1"/>
    </source>
</evidence>
<feature type="domain" description="YceM-like C-terminal" evidence="2">
    <location>
        <begin position="130"/>
        <end position="250"/>
    </location>
</feature>
<evidence type="ECO:0000313" key="4">
    <source>
        <dbReference type="Proteomes" id="UP001500866"/>
    </source>
</evidence>
<dbReference type="EMBL" id="BAAADS010000001">
    <property type="protein sequence ID" value="GAA0592200.1"/>
    <property type="molecule type" value="Genomic_DNA"/>
</dbReference>
<organism evidence="3 4">
    <name type="scientific">Virgibacillus siamensis</name>
    <dbReference type="NCBI Taxonomy" id="480071"/>
    <lineage>
        <taxon>Bacteria</taxon>
        <taxon>Bacillati</taxon>
        <taxon>Bacillota</taxon>
        <taxon>Bacilli</taxon>
        <taxon>Bacillales</taxon>
        <taxon>Bacillaceae</taxon>
        <taxon>Virgibacillus</taxon>
    </lineage>
</organism>
<dbReference type="InterPro" id="IPR036291">
    <property type="entry name" value="NAD(P)-bd_dom_sf"/>
</dbReference>
<dbReference type="SUPFAM" id="SSF51735">
    <property type="entry name" value="NAD(P)-binding Rossmann-fold domains"/>
    <property type="match status" value="1"/>
</dbReference>
<proteinExistence type="predicted"/>
<comment type="caution">
    <text evidence="3">The sequence shown here is derived from an EMBL/GenBank/DDBJ whole genome shotgun (WGS) entry which is preliminary data.</text>
</comment>
<dbReference type="PANTHER" id="PTHR43708:SF4">
    <property type="entry name" value="OXIDOREDUCTASE YCEM-RELATED"/>
    <property type="match status" value="1"/>
</dbReference>
<keyword evidence="4" id="KW-1185">Reference proteome</keyword>
<dbReference type="InterPro" id="IPR051317">
    <property type="entry name" value="Gfo/Idh/MocA_oxidoreduct"/>
</dbReference>
<evidence type="ECO:0000259" key="1">
    <source>
        <dbReference type="Pfam" id="PF01408"/>
    </source>
</evidence>
<dbReference type="Gene3D" id="3.40.50.720">
    <property type="entry name" value="NAD(P)-binding Rossmann-like Domain"/>
    <property type="match status" value="1"/>
</dbReference>
<accession>A0ABP3QL61</accession>
<reference evidence="4" key="1">
    <citation type="journal article" date="2019" name="Int. J. Syst. Evol. Microbiol.">
        <title>The Global Catalogue of Microorganisms (GCM) 10K type strain sequencing project: providing services to taxonomists for standard genome sequencing and annotation.</title>
        <authorList>
            <consortium name="The Broad Institute Genomics Platform"/>
            <consortium name="The Broad Institute Genome Sequencing Center for Infectious Disease"/>
            <person name="Wu L."/>
            <person name="Ma J."/>
        </authorList>
    </citation>
    <scope>NUCLEOTIDE SEQUENCE [LARGE SCALE GENOMIC DNA]</scope>
    <source>
        <strain evidence="4">JCM 15395</strain>
    </source>
</reference>
<dbReference type="PANTHER" id="PTHR43708">
    <property type="entry name" value="CONSERVED EXPRESSED OXIDOREDUCTASE (EUROFUNG)"/>
    <property type="match status" value="1"/>
</dbReference>
<feature type="domain" description="Gfo/Idh/MocA-like oxidoreductase N-terminal" evidence="1">
    <location>
        <begin position="8"/>
        <end position="124"/>
    </location>
</feature>
<name>A0ABP3QL61_9BACI</name>
<sequence length="313" mass="35181">MINLVKPRIGMVGLGGIAQKAYLPILSNETDWTFTGAFSPNEKKRKAICGQYRIQDFGSLQALAQVCDAVFVHSSTVSHYEVVSELLHKGLDVYVDKPLAASIQDAEKLVELSEKKGRKLMVGFNRRFAPMYVQAKEKANNTAWVRVEKHRTDSVGPYSYGFTMLDDYLHLVDTARWLGDGNLRLLSGKIHTNDENQLLYTHHTYETSQNLAFTTAMHRKAGTSLEQLELVTNGRIIRVKNMNTTEIEQDNAISTTFSASWDSSVKQRGFEGAVQHFIDCIQNDKQPVVDGMEGLKSQLVVEQMLSSNEINVY</sequence>
<dbReference type="Proteomes" id="UP001500866">
    <property type="component" value="Unassembled WGS sequence"/>
</dbReference>
<dbReference type="SUPFAM" id="SSF55347">
    <property type="entry name" value="Glyceraldehyde-3-phosphate dehydrogenase-like, C-terminal domain"/>
    <property type="match status" value="1"/>
</dbReference>
<dbReference type="Pfam" id="PF01408">
    <property type="entry name" value="GFO_IDH_MocA"/>
    <property type="match status" value="1"/>
</dbReference>
<dbReference type="InterPro" id="IPR048477">
    <property type="entry name" value="YceM-like_C"/>
</dbReference>
<gene>
    <name evidence="3" type="ORF">GCM10009001_05480</name>
</gene>
<dbReference type="Gene3D" id="3.30.360.10">
    <property type="entry name" value="Dihydrodipicolinate Reductase, domain 2"/>
    <property type="match status" value="1"/>
</dbReference>
<evidence type="ECO:0000259" key="2">
    <source>
        <dbReference type="Pfam" id="PF21378"/>
    </source>
</evidence>
<protein>
    <submittedName>
        <fullName evidence="3">Gfo/Idh/MocA family oxidoreductase</fullName>
    </submittedName>
</protein>